<evidence type="ECO:0000256" key="3">
    <source>
        <dbReference type="ARBA" id="ARBA00022692"/>
    </source>
</evidence>
<dbReference type="OrthoDB" id="2146116at2759"/>
<evidence type="ECO:0000313" key="10">
    <source>
        <dbReference type="EMBL" id="PAA82930.1"/>
    </source>
</evidence>
<name>A0A267GA62_9PLAT</name>
<feature type="transmembrane region" description="Helical" evidence="8">
    <location>
        <begin position="428"/>
        <end position="448"/>
    </location>
</feature>
<protein>
    <recommendedName>
        <fullName evidence="9">Peptidase S54 rhomboid domain-containing protein</fullName>
    </recommendedName>
</protein>
<evidence type="ECO:0000256" key="4">
    <source>
        <dbReference type="ARBA" id="ARBA00022824"/>
    </source>
</evidence>
<dbReference type="Gene3D" id="1.20.1540.10">
    <property type="entry name" value="Rhomboid-like"/>
    <property type="match status" value="1"/>
</dbReference>
<comment type="subcellular location">
    <subcellularLocation>
        <location evidence="1">Endoplasmic reticulum membrane</location>
        <topology evidence="1">Multi-pass membrane protein</topology>
    </subcellularLocation>
</comment>
<comment type="caution">
    <text evidence="10">The sequence shown here is derived from an EMBL/GenBank/DDBJ whole genome shotgun (WGS) entry which is preliminary data.</text>
</comment>
<gene>
    <name evidence="10" type="ORF">BOX15_Mlig014511g1</name>
</gene>
<evidence type="ECO:0000313" key="11">
    <source>
        <dbReference type="Proteomes" id="UP000215902"/>
    </source>
</evidence>
<proteinExistence type="inferred from homology"/>
<feature type="transmembrane region" description="Helical" evidence="8">
    <location>
        <begin position="675"/>
        <end position="696"/>
    </location>
</feature>
<feature type="domain" description="Peptidase S54 rhomboid" evidence="9">
    <location>
        <begin position="418"/>
        <end position="549"/>
    </location>
</feature>
<dbReference type="Proteomes" id="UP000215902">
    <property type="component" value="Unassembled WGS sequence"/>
</dbReference>
<dbReference type="AlphaFoldDB" id="A0A267GA62"/>
<evidence type="ECO:0000256" key="1">
    <source>
        <dbReference type="ARBA" id="ARBA00004477"/>
    </source>
</evidence>
<dbReference type="STRING" id="282301.A0A267GA62"/>
<evidence type="ECO:0000256" key="8">
    <source>
        <dbReference type="SAM" id="Phobius"/>
    </source>
</evidence>
<feature type="transmembrane region" description="Helical" evidence="8">
    <location>
        <begin position="460"/>
        <end position="481"/>
    </location>
</feature>
<dbReference type="InterPro" id="IPR051512">
    <property type="entry name" value="Inactive_Rhomboid"/>
</dbReference>
<keyword evidence="6 8" id="KW-0472">Membrane</keyword>
<dbReference type="GO" id="GO:0050708">
    <property type="term" value="P:regulation of protein secretion"/>
    <property type="evidence" value="ECO:0007669"/>
    <property type="project" value="TreeGrafter"/>
</dbReference>
<dbReference type="EMBL" id="NIVC01000440">
    <property type="protein sequence ID" value="PAA82930.1"/>
    <property type="molecule type" value="Genomic_DNA"/>
</dbReference>
<dbReference type="GO" id="GO:0005789">
    <property type="term" value="C:endoplasmic reticulum membrane"/>
    <property type="evidence" value="ECO:0007669"/>
    <property type="project" value="UniProtKB-SubCell"/>
</dbReference>
<dbReference type="PANTHER" id="PTHR45965">
    <property type="entry name" value="INACTIVE RHOMBOID PROTEIN"/>
    <property type="match status" value="1"/>
</dbReference>
<keyword evidence="11" id="KW-1185">Reference proteome</keyword>
<evidence type="ECO:0000256" key="6">
    <source>
        <dbReference type="ARBA" id="ARBA00023136"/>
    </source>
</evidence>
<feature type="region of interest" description="Disordered" evidence="7">
    <location>
        <begin position="1"/>
        <end position="28"/>
    </location>
</feature>
<reference evidence="10 11" key="1">
    <citation type="submission" date="2017-06" db="EMBL/GenBank/DDBJ databases">
        <title>A platform for efficient transgenesis in Macrostomum lignano, a flatworm model organism for stem cell research.</title>
        <authorList>
            <person name="Berezikov E."/>
        </authorList>
    </citation>
    <scope>NUCLEOTIDE SEQUENCE [LARGE SCALE GENOMIC DNA]</scope>
    <source>
        <strain evidence="10">DV1</strain>
        <tissue evidence="10">Whole organism</tissue>
    </source>
</reference>
<dbReference type="GO" id="GO:0042058">
    <property type="term" value="P:regulation of epidermal growth factor receptor signaling pathway"/>
    <property type="evidence" value="ECO:0007669"/>
    <property type="project" value="TreeGrafter"/>
</dbReference>
<dbReference type="GO" id="GO:0004252">
    <property type="term" value="F:serine-type endopeptidase activity"/>
    <property type="evidence" value="ECO:0007669"/>
    <property type="project" value="InterPro"/>
</dbReference>
<evidence type="ECO:0000256" key="5">
    <source>
        <dbReference type="ARBA" id="ARBA00022989"/>
    </source>
</evidence>
<feature type="transmembrane region" description="Helical" evidence="8">
    <location>
        <begin position="170"/>
        <end position="192"/>
    </location>
</feature>
<evidence type="ECO:0000256" key="2">
    <source>
        <dbReference type="ARBA" id="ARBA00009045"/>
    </source>
</evidence>
<sequence>MQQQQNPDVPAEQQQSNQPARAGNQKSSFVQSVPFYLTDFHDRNYTDDDLIGDLEADLARYSEADQVERELADKRQQVQQAKQSWQQVQQAKQSWQQQKASTVSVERRRRVQQRQVSHAETRTAAKRLAEAYRLATLLHFLKVEMSREGEAKILEAAVSEELGCRHRPYFTLWITGVHVILFAVSLLMFGIVTPGINTVVHQDKIVKDRHNFKVKMCTIDYPNFLIGPRLPDLVRLGAKYGPCMRRYSSLYRDVLDRLRLDEAASGCCIHNDGSACYQSDMADCPEHLGTWLKWDNASRGPDGRLSGPVCGADPRTCDQPLSLLGGGVSVWADDVTRWPACQRQTPLAPVPGELNHLACPVSARPCCFGLIGECAIVSRLRCQQLRGFYHPDNQLCSQVNCLADVCGMLGFSNPQQPNQFYRLATSQFLHAGLATLLVTLLHHGFYLRRLERLAGWRRTACLYIGCGLSGCLLSAIALPAAVDVGPAAAQVGSLTAILVEYITAWRYVESRVKSTVLLLLCLLILLLLGVSPWLDLFASVGGFVSGCLLCSAGLLPHLRLLYSRGDASFEDEVDGVNIDKKEEAASAAVVEDNADDFDGSMFSATSDNYKNYHNNSNSKEADVIASPTAAGRATAFGAVAWRSLARICAAVYRIWVASVLPRLRIWHRTGQLRRLAFLSVWLAMTVALLLLFFLPADLPSVCLWCRQANCFFTWLQSVFPNDIHDSHCGVAYGTRFERSKCRPL</sequence>
<organism evidence="10 11">
    <name type="scientific">Macrostomum lignano</name>
    <dbReference type="NCBI Taxonomy" id="282301"/>
    <lineage>
        <taxon>Eukaryota</taxon>
        <taxon>Metazoa</taxon>
        <taxon>Spiralia</taxon>
        <taxon>Lophotrochozoa</taxon>
        <taxon>Platyhelminthes</taxon>
        <taxon>Rhabditophora</taxon>
        <taxon>Macrostomorpha</taxon>
        <taxon>Macrostomida</taxon>
        <taxon>Macrostomidae</taxon>
        <taxon>Macrostomum</taxon>
    </lineage>
</organism>
<dbReference type="PANTHER" id="PTHR45965:SF3">
    <property type="entry name" value="INACTIVE RHOMBOID PROTEIN 1"/>
    <property type="match status" value="1"/>
</dbReference>
<keyword evidence="3 8" id="KW-0812">Transmembrane</keyword>
<feature type="transmembrane region" description="Helical" evidence="8">
    <location>
        <begin position="540"/>
        <end position="558"/>
    </location>
</feature>
<feature type="transmembrane region" description="Helical" evidence="8">
    <location>
        <begin position="487"/>
        <end position="508"/>
    </location>
</feature>
<feature type="transmembrane region" description="Helical" evidence="8">
    <location>
        <begin position="515"/>
        <end position="534"/>
    </location>
</feature>
<dbReference type="SUPFAM" id="SSF144091">
    <property type="entry name" value="Rhomboid-like"/>
    <property type="match status" value="1"/>
</dbReference>
<comment type="similarity">
    <text evidence="2">Belongs to the peptidase S54 family.</text>
</comment>
<keyword evidence="4" id="KW-0256">Endoplasmic reticulum</keyword>
<dbReference type="InterPro" id="IPR022764">
    <property type="entry name" value="Peptidase_S54_rhomboid_dom"/>
</dbReference>
<evidence type="ECO:0000256" key="7">
    <source>
        <dbReference type="SAM" id="MobiDB-lite"/>
    </source>
</evidence>
<dbReference type="Pfam" id="PF01694">
    <property type="entry name" value="Rhomboid"/>
    <property type="match status" value="1"/>
</dbReference>
<keyword evidence="5 8" id="KW-1133">Transmembrane helix</keyword>
<dbReference type="InterPro" id="IPR035952">
    <property type="entry name" value="Rhomboid-like_sf"/>
</dbReference>
<accession>A0A267GA62</accession>
<evidence type="ECO:0000259" key="9">
    <source>
        <dbReference type="Pfam" id="PF01694"/>
    </source>
</evidence>